<dbReference type="NCBIfam" id="TIGR02328">
    <property type="entry name" value="TIGR02328 family protein"/>
    <property type="match status" value="1"/>
</dbReference>
<reference evidence="1 2" key="1">
    <citation type="journal article" date="2015" name="Genome Announc.">
        <title>Expanding the biotechnology potential of lactobacilli through comparative genomics of 213 strains and associated genera.</title>
        <authorList>
            <person name="Sun Z."/>
            <person name="Harris H.M."/>
            <person name="McCann A."/>
            <person name="Guo C."/>
            <person name="Argimon S."/>
            <person name="Zhang W."/>
            <person name="Yang X."/>
            <person name="Jeffery I.B."/>
            <person name="Cooney J.C."/>
            <person name="Kagawa T.F."/>
            <person name="Liu W."/>
            <person name="Song Y."/>
            <person name="Salvetti E."/>
            <person name="Wrobel A."/>
            <person name="Rasinkangas P."/>
            <person name="Parkhill J."/>
            <person name="Rea M.C."/>
            <person name="O'Sullivan O."/>
            <person name="Ritari J."/>
            <person name="Douillard F.P."/>
            <person name="Paul Ross R."/>
            <person name="Yang R."/>
            <person name="Briner A.E."/>
            <person name="Felis G.E."/>
            <person name="de Vos W.M."/>
            <person name="Barrangou R."/>
            <person name="Klaenhammer T.R."/>
            <person name="Caufield P.W."/>
            <person name="Cui Y."/>
            <person name="Zhang H."/>
            <person name="O'Toole P.W."/>
        </authorList>
    </citation>
    <scope>NUCLEOTIDE SEQUENCE [LARGE SCALE GENOMIC DNA]</scope>
    <source>
        <strain evidence="1 2">DSM 21051</strain>
    </source>
</reference>
<comment type="caution">
    <text evidence="1">The sequence shown here is derived from an EMBL/GenBank/DDBJ whole genome shotgun (WGS) entry which is preliminary data.</text>
</comment>
<dbReference type="Proteomes" id="UP000051015">
    <property type="component" value="Unassembled WGS sequence"/>
</dbReference>
<protein>
    <recommendedName>
        <fullName evidence="3">Pyrimidine dimer DNA glycosylase</fullName>
    </recommendedName>
</protein>
<proteinExistence type="predicted"/>
<dbReference type="PATRIC" id="fig|1423725.3.peg.2330"/>
<dbReference type="AlphaFoldDB" id="A0A0R2CUN6"/>
<dbReference type="InterPro" id="IPR012650">
    <property type="entry name" value="CHP02328"/>
</dbReference>
<dbReference type="Pfam" id="PF03013">
    <property type="entry name" value="Pyr_excise"/>
    <property type="match status" value="1"/>
</dbReference>
<evidence type="ECO:0000313" key="2">
    <source>
        <dbReference type="Proteomes" id="UP000051015"/>
    </source>
</evidence>
<evidence type="ECO:0008006" key="3">
    <source>
        <dbReference type="Google" id="ProtNLM"/>
    </source>
</evidence>
<keyword evidence="2" id="KW-1185">Reference proteome</keyword>
<dbReference type="RefSeq" id="WP_057876867.1">
    <property type="nucleotide sequence ID" value="NZ_AYZD01000033.1"/>
</dbReference>
<gene>
    <name evidence="1" type="ORF">FC19_GL002263</name>
</gene>
<accession>A0A0R2CUN6</accession>
<dbReference type="STRING" id="1423725.FC19_GL002263"/>
<dbReference type="InterPro" id="IPR004260">
    <property type="entry name" value="Pyr-dimer_DNA_glycosylase"/>
</dbReference>
<name>A0A0R2CUN6_9LACO</name>
<dbReference type="EMBL" id="AYZD01000033">
    <property type="protein sequence ID" value="KRM95168.1"/>
    <property type="molecule type" value="Genomic_DNA"/>
</dbReference>
<organism evidence="1 2">
    <name type="scientific">Liquorilactobacillus aquaticus DSM 21051</name>
    <dbReference type="NCBI Taxonomy" id="1423725"/>
    <lineage>
        <taxon>Bacteria</taxon>
        <taxon>Bacillati</taxon>
        <taxon>Bacillota</taxon>
        <taxon>Bacilli</taxon>
        <taxon>Lactobacillales</taxon>
        <taxon>Lactobacillaceae</taxon>
        <taxon>Liquorilactobacillus</taxon>
    </lineage>
</organism>
<sequence length="123" mass="14638">MRLWHQKLISKLPRQQLLGQHRELAALRGNGWGRPHATVNYVFKYSPYKLYQFHVLVLMEMEKRGYHPADKWYDAMYRGLHCEAYKELLPVSLSTPIYPEHNDEYLNECLQNLKSKGITFSQN</sequence>
<evidence type="ECO:0000313" key="1">
    <source>
        <dbReference type="EMBL" id="KRM95168.1"/>
    </source>
</evidence>
<dbReference type="OrthoDB" id="360137at2"/>